<comment type="caution">
    <text evidence="5">The sequence shown here is derived from an EMBL/GenBank/DDBJ whole genome shotgun (WGS) entry which is preliminary data.</text>
</comment>
<accession>A0A132EDJ3</accession>
<gene>
    <name evidence="5" type="ORF">WT56_22365</name>
</gene>
<dbReference type="PROSITE" id="PS00383">
    <property type="entry name" value="TYR_PHOSPHATASE_1"/>
    <property type="match status" value="1"/>
</dbReference>
<dbReference type="Pfam" id="PF22784">
    <property type="entry name" value="PTP-SAK"/>
    <property type="match status" value="1"/>
</dbReference>
<reference evidence="5 6" key="1">
    <citation type="submission" date="2015-11" db="EMBL/GenBank/DDBJ databases">
        <title>Expanding the genomic diversity of Burkholderia species for the development of highly accurate diagnostics.</title>
        <authorList>
            <person name="Sahl J."/>
            <person name="Keim P."/>
            <person name="Wagner D."/>
        </authorList>
    </citation>
    <scope>NUCLEOTIDE SEQUENCE [LARGE SCALE GENOMIC DNA]</scope>
    <source>
        <strain evidence="5 6">MSMB368WGS</strain>
    </source>
</reference>
<evidence type="ECO:0000256" key="1">
    <source>
        <dbReference type="ARBA" id="ARBA00009580"/>
    </source>
</evidence>
<feature type="domain" description="Tyrosine specific protein phosphatases" evidence="4">
    <location>
        <begin position="111"/>
        <end position="164"/>
    </location>
</feature>
<dbReference type="InterPro" id="IPR016130">
    <property type="entry name" value="Tyr_Pase_AS"/>
</dbReference>
<comment type="similarity">
    <text evidence="1">Belongs to the protein-tyrosine phosphatase family.</text>
</comment>
<dbReference type="SUPFAM" id="SSF52799">
    <property type="entry name" value="(Phosphotyrosine protein) phosphatases II"/>
    <property type="match status" value="1"/>
</dbReference>
<dbReference type="Proteomes" id="UP000062912">
    <property type="component" value="Unassembled WGS sequence"/>
</dbReference>
<name>A0A132EDJ3_9BURK</name>
<evidence type="ECO:0000256" key="3">
    <source>
        <dbReference type="SAM" id="SignalP"/>
    </source>
</evidence>
<dbReference type="RefSeq" id="WP_060244440.1">
    <property type="nucleotide sequence ID" value="NZ_LPJR01000052.1"/>
</dbReference>
<dbReference type="Gene3D" id="3.90.190.10">
    <property type="entry name" value="Protein tyrosine phosphatase superfamily"/>
    <property type="match status" value="1"/>
</dbReference>
<dbReference type="AlphaFoldDB" id="A0A132EDJ3"/>
<evidence type="ECO:0000259" key="4">
    <source>
        <dbReference type="PROSITE" id="PS50056"/>
    </source>
</evidence>
<dbReference type="PANTHER" id="PTHR31126:SF72">
    <property type="entry name" value="DUAL SPECIFICITY PROTEIN PHOSPHATASE TPBA"/>
    <property type="match status" value="1"/>
</dbReference>
<sequence>MKTAIVAMMTAALAGIVVPADAAPTPASGVPARPLTWALGMTDTRVNNLYRITPSLYRSAQLSRADVPQLEKLGIRKVISFRAFHSDDSILAGTQITMLRIPINTWHIRDQDMVAALKALRTADQDGPVLIHCQHGADRTGLVSALYRVVYQGWTREQALDELQHGGYGFHPVWRNITSYLQNVDVAKLRREVDE</sequence>
<evidence type="ECO:0000256" key="2">
    <source>
        <dbReference type="ARBA" id="ARBA00022801"/>
    </source>
</evidence>
<dbReference type="PROSITE" id="PS50056">
    <property type="entry name" value="TYR_PHOSPHATASE_2"/>
    <property type="match status" value="1"/>
</dbReference>
<dbReference type="GO" id="GO:0016791">
    <property type="term" value="F:phosphatase activity"/>
    <property type="evidence" value="ECO:0007669"/>
    <property type="project" value="UniProtKB-ARBA"/>
</dbReference>
<dbReference type="OrthoDB" id="9814896at2"/>
<dbReference type="InterPro" id="IPR057023">
    <property type="entry name" value="PTP-SAK"/>
</dbReference>
<dbReference type="InterPro" id="IPR000387">
    <property type="entry name" value="Tyr_Pase_dom"/>
</dbReference>
<organism evidence="5 6">
    <name type="scientific">Burkholderia pseudomultivorans</name>
    <dbReference type="NCBI Taxonomy" id="1207504"/>
    <lineage>
        <taxon>Bacteria</taxon>
        <taxon>Pseudomonadati</taxon>
        <taxon>Pseudomonadota</taxon>
        <taxon>Betaproteobacteria</taxon>
        <taxon>Burkholderiales</taxon>
        <taxon>Burkholderiaceae</taxon>
        <taxon>Burkholderia</taxon>
        <taxon>Burkholderia cepacia complex</taxon>
    </lineage>
</organism>
<evidence type="ECO:0000313" key="5">
    <source>
        <dbReference type="EMBL" id="KWF25035.1"/>
    </source>
</evidence>
<feature type="signal peptide" evidence="3">
    <location>
        <begin position="1"/>
        <end position="22"/>
    </location>
</feature>
<protein>
    <submittedName>
        <fullName evidence="5">Protein-tyrosine-phosphatase</fullName>
    </submittedName>
</protein>
<dbReference type="PANTHER" id="PTHR31126">
    <property type="entry name" value="TYROSINE-PROTEIN PHOSPHATASE"/>
    <property type="match status" value="1"/>
</dbReference>
<dbReference type="EMBL" id="LPJR01000052">
    <property type="protein sequence ID" value="KWF25035.1"/>
    <property type="molecule type" value="Genomic_DNA"/>
</dbReference>
<dbReference type="InterPro" id="IPR029021">
    <property type="entry name" value="Prot-tyrosine_phosphatase-like"/>
</dbReference>
<evidence type="ECO:0000313" key="6">
    <source>
        <dbReference type="Proteomes" id="UP000062912"/>
    </source>
</evidence>
<dbReference type="CDD" id="cd14529">
    <property type="entry name" value="TpbA-like"/>
    <property type="match status" value="1"/>
</dbReference>
<feature type="chain" id="PRO_5007290640" evidence="3">
    <location>
        <begin position="23"/>
        <end position="195"/>
    </location>
</feature>
<keyword evidence="2" id="KW-0378">Hydrolase</keyword>
<keyword evidence="3" id="KW-0732">Signal</keyword>
<proteinExistence type="inferred from homology"/>